<organism evidence="1">
    <name type="scientific">Arundo donax</name>
    <name type="common">Giant reed</name>
    <name type="synonym">Donax arundinaceus</name>
    <dbReference type="NCBI Taxonomy" id="35708"/>
    <lineage>
        <taxon>Eukaryota</taxon>
        <taxon>Viridiplantae</taxon>
        <taxon>Streptophyta</taxon>
        <taxon>Embryophyta</taxon>
        <taxon>Tracheophyta</taxon>
        <taxon>Spermatophyta</taxon>
        <taxon>Magnoliopsida</taxon>
        <taxon>Liliopsida</taxon>
        <taxon>Poales</taxon>
        <taxon>Poaceae</taxon>
        <taxon>PACMAD clade</taxon>
        <taxon>Arundinoideae</taxon>
        <taxon>Arundineae</taxon>
        <taxon>Arundo</taxon>
    </lineage>
</organism>
<accession>A0A0A9CEL7</accession>
<proteinExistence type="predicted"/>
<dbReference type="EMBL" id="GBRH01227948">
    <property type="protein sequence ID" value="JAD69947.1"/>
    <property type="molecule type" value="Transcribed_RNA"/>
</dbReference>
<name>A0A0A9CEL7_ARUDO</name>
<evidence type="ECO:0000313" key="1">
    <source>
        <dbReference type="EMBL" id="JAD69947.1"/>
    </source>
</evidence>
<sequence>MWRGTSGH</sequence>
<reference evidence="1" key="1">
    <citation type="submission" date="2014-09" db="EMBL/GenBank/DDBJ databases">
        <authorList>
            <person name="Magalhaes I.L.F."/>
            <person name="Oliveira U."/>
            <person name="Santos F.R."/>
            <person name="Vidigal T.H.D.A."/>
            <person name="Brescovit A.D."/>
            <person name="Santos A.J."/>
        </authorList>
    </citation>
    <scope>NUCLEOTIDE SEQUENCE</scope>
    <source>
        <tissue evidence="1">Shoot tissue taken approximately 20 cm above the soil surface</tissue>
    </source>
</reference>
<reference evidence="1" key="2">
    <citation type="journal article" date="2015" name="Data Brief">
        <title>Shoot transcriptome of the giant reed, Arundo donax.</title>
        <authorList>
            <person name="Barrero R.A."/>
            <person name="Guerrero F.D."/>
            <person name="Moolhuijzen P."/>
            <person name="Goolsby J.A."/>
            <person name="Tidwell J."/>
            <person name="Bellgard S.E."/>
            <person name="Bellgard M.I."/>
        </authorList>
    </citation>
    <scope>NUCLEOTIDE SEQUENCE</scope>
    <source>
        <tissue evidence="1">Shoot tissue taken approximately 20 cm above the soil surface</tissue>
    </source>
</reference>
<protein>
    <submittedName>
        <fullName evidence="1">Uncharacterized protein</fullName>
    </submittedName>
</protein>